<organism evidence="2 3">
    <name type="scientific">Methylacidiphilum caldifontis</name>
    <dbReference type="NCBI Taxonomy" id="2795386"/>
    <lineage>
        <taxon>Bacteria</taxon>
        <taxon>Pseudomonadati</taxon>
        <taxon>Verrucomicrobiota</taxon>
        <taxon>Methylacidiphilae</taxon>
        <taxon>Methylacidiphilales</taxon>
        <taxon>Methylacidiphilaceae</taxon>
        <taxon>Methylacidiphilum (ex Ratnadevi et al. 2023)</taxon>
    </lineage>
</organism>
<dbReference type="RefSeq" id="WP_134440469.1">
    <property type="nucleotide sequence ID" value="NZ_LXQC01000153.1"/>
</dbReference>
<name>A0A4Y8PAG1_9BACT</name>
<dbReference type="Proteomes" id="UP000297713">
    <property type="component" value="Unassembled WGS sequence"/>
</dbReference>
<sequence>MRSFLNIALSFLLFLLPTTLLAKSTNCSCEGRKVIIIADGKVVDPTNPQAQKILAMVNEEMDALEQWEDSVWKGLSQLESLFWKEQSELFKIQQELLRNFNESMESFKDRQKIDRKTLPQFKKPISYPQRGVILVSKER</sequence>
<evidence type="ECO:0000313" key="2">
    <source>
        <dbReference type="EMBL" id="TFE67537.1"/>
    </source>
</evidence>
<gene>
    <name evidence="2" type="ORF">A7Q10_09555</name>
</gene>
<feature type="chain" id="PRO_5021449379" evidence="1">
    <location>
        <begin position="23"/>
        <end position="139"/>
    </location>
</feature>
<keyword evidence="1" id="KW-0732">Signal</keyword>
<keyword evidence="3" id="KW-1185">Reference proteome</keyword>
<comment type="caution">
    <text evidence="2">The sequence shown here is derived from an EMBL/GenBank/DDBJ whole genome shotgun (WGS) entry which is preliminary data.</text>
</comment>
<dbReference type="EMBL" id="LXQC01000153">
    <property type="protein sequence ID" value="TFE67537.1"/>
    <property type="molecule type" value="Genomic_DNA"/>
</dbReference>
<dbReference type="AlphaFoldDB" id="A0A4Y8PAG1"/>
<evidence type="ECO:0000256" key="1">
    <source>
        <dbReference type="SAM" id="SignalP"/>
    </source>
</evidence>
<proteinExistence type="predicted"/>
<dbReference type="OrthoDB" id="203761at2"/>
<reference evidence="2 3" key="1">
    <citation type="submission" date="2016-05" db="EMBL/GenBank/DDBJ databases">
        <title>Diversity and Homogeneity among Thermoacidophilic Verrucomicrobia Methanotrophs Linked with Geographical Origin.</title>
        <authorList>
            <person name="Erikstad H.-A."/>
            <person name="Smestad N.B."/>
            <person name="Ceballos R.M."/>
            <person name="Birkeland N.-K."/>
        </authorList>
    </citation>
    <scope>NUCLEOTIDE SEQUENCE [LARGE SCALE GENOMIC DNA]</scope>
    <source>
        <strain evidence="2 3">Phi</strain>
    </source>
</reference>
<protein>
    <submittedName>
        <fullName evidence="2">Uncharacterized protein</fullName>
    </submittedName>
</protein>
<accession>A0A4Y8PAG1</accession>
<feature type="signal peptide" evidence="1">
    <location>
        <begin position="1"/>
        <end position="22"/>
    </location>
</feature>
<evidence type="ECO:0000313" key="3">
    <source>
        <dbReference type="Proteomes" id="UP000297713"/>
    </source>
</evidence>